<dbReference type="PANTHER" id="PTHR34605:SF3">
    <property type="entry name" value="P CELL-TYPE AGGLUTINATION PROTEIN MAP4-LIKE-RELATED"/>
    <property type="match status" value="1"/>
</dbReference>
<protein>
    <submittedName>
        <fullName evidence="1">Uncharacterized protein</fullName>
    </submittedName>
</protein>
<dbReference type="InterPro" id="IPR013762">
    <property type="entry name" value="Integrase-like_cat_sf"/>
</dbReference>
<evidence type="ECO:0000313" key="1">
    <source>
        <dbReference type="EMBL" id="OWZ18921.1"/>
    </source>
</evidence>
<sequence>MLGDVAGGFRHVPMNAEHAHMFAFIIDEFLVIDLACGFGWCGSPDWYYIPGALINGLYELSLFQRTLANVGFTDRFGVTSTHNPTLGPVASLPISRFVERWLQYLAKQQPMNENSKSSTSHFQGFYIWLGDKKVGIEFTRQPTPHCPLLPTCQSLFPVYSLPRDFYEPQHGRITGVPVEQFAHDFNPSVHVHMDASNEGLCVVVPSLHQYIQVKFTQMDQKQSIADPTLNFINVRERQSAVLAGLIWGSTRATAPHSRRPTHVCFWIDNASAVAWAQRRSSRHPLAQLYNRLLSLAEFNYGLSCTAEHIPGCDTPLRTPIILATAVPVLQVHELVAMATTRRSRLKSKVDWNGKGNKFQTIQLKVSSIRWFHRLFLQFEPSLSSDFEVLMRGIQHTSEPIQKKHPVTPAFLRLMSRLLWGSVLLAYFYFTTPYPYCIKTVNSYFSDQHGQTTSFRTATSVTIGLSGSKNDQFGWGARRTMHITGEPVLCPVKALWHILQARRALGLLSSKYLCADLNVIEVNRALKMVAASLGVPRANYSTHSIFIGGASALLKGDADSLSIKLLGRWAGNCFEDYPVQAARSTIGLSNHML</sequence>
<dbReference type="GO" id="GO:0003677">
    <property type="term" value="F:DNA binding"/>
    <property type="evidence" value="ECO:0007669"/>
    <property type="project" value="InterPro"/>
</dbReference>
<name>A0A225WMR4_9STRA</name>
<dbReference type="Gene3D" id="1.10.443.10">
    <property type="entry name" value="Intergrase catalytic core"/>
    <property type="match status" value="1"/>
</dbReference>
<dbReference type="Proteomes" id="UP000198211">
    <property type="component" value="Unassembled WGS sequence"/>
</dbReference>
<gene>
    <name evidence="1" type="ORF">PHMEG_0006905</name>
</gene>
<dbReference type="OrthoDB" id="129591at2759"/>
<keyword evidence="2" id="KW-1185">Reference proteome</keyword>
<organism evidence="1 2">
    <name type="scientific">Phytophthora megakarya</name>
    <dbReference type="NCBI Taxonomy" id="4795"/>
    <lineage>
        <taxon>Eukaryota</taxon>
        <taxon>Sar</taxon>
        <taxon>Stramenopiles</taxon>
        <taxon>Oomycota</taxon>
        <taxon>Peronosporomycetes</taxon>
        <taxon>Peronosporales</taxon>
        <taxon>Peronosporaceae</taxon>
        <taxon>Phytophthora</taxon>
    </lineage>
</organism>
<dbReference type="AlphaFoldDB" id="A0A225WMR4"/>
<reference evidence="2" key="1">
    <citation type="submission" date="2017-03" db="EMBL/GenBank/DDBJ databases">
        <title>Phytopthora megakarya and P. palmivora, two closely related causual agents of cacao black pod achieved similar genome size and gene model numbers by different mechanisms.</title>
        <authorList>
            <person name="Ali S."/>
            <person name="Shao J."/>
            <person name="Larry D.J."/>
            <person name="Kronmiller B."/>
            <person name="Shen D."/>
            <person name="Strem M.D."/>
            <person name="Melnick R.L."/>
            <person name="Guiltinan M.J."/>
            <person name="Tyler B.M."/>
            <person name="Meinhardt L.W."/>
            <person name="Bailey B.A."/>
        </authorList>
    </citation>
    <scope>NUCLEOTIDE SEQUENCE [LARGE SCALE GENOMIC DNA]</scope>
    <source>
        <strain evidence="2">zdho120</strain>
    </source>
</reference>
<dbReference type="EMBL" id="NBNE01000515">
    <property type="protein sequence ID" value="OWZ18921.1"/>
    <property type="molecule type" value="Genomic_DNA"/>
</dbReference>
<proteinExistence type="predicted"/>
<dbReference type="GO" id="GO:0015074">
    <property type="term" value="P:DNA integration"/>
    <property type="evidence" value="ECO:0007669"/>
    <property type="project" value="InterPro"/>
</dbReference>
<dbReference type="STRING" id="4795.A0A225WMR4"/>
<dbReference type="GO" id="GO:0006310">
    <property type="term" value="P:DNA recombination"/>
    <property type="evidence" value="ECO:0007669"/>
    <property type="project" value="InterPro"/>
</dbReference>
<accession>A0A225WMR4</accession>
<dbReference type="PANTHER" id="PTHR34605">
    <property type="entry name" value="PHAGE_INTEGRASE DOMAIN-CONTAINING PROTEIN"/>
    <property type="match status" value="1"/>
</dbReference>
<evidence type="ECO:0000313" key="2">
    <source>
        <dbReference type="Proteomes" id="UP000198211"/>
    </source>
</evidence>
<dbReference type="InterPro" id="IPR052925">
    <property type="entry name" value="Phage_Integrase-like_Recomb"/>
</dbReference>
<comment type="caution">
    <text evidence="1">The sequence shown here is derived from an EMBL/GenBank/DDBJ whole genome shotgun (WGS) entry which is preliminary data.</text>
</comment>